<proteinExistence type="predicted"/>
<name>A0ABV2XPT1_9ACTN</name>
<accession>A0ABV2XPT1</accession>
<evidence type="ECO:0000256" key="1">
    <source>
        <dbReference type="SAM" id="MobiDB-lite"/>
    </source>
</evidence>
<dbReference type="Pfam" id="PF24393">
    <property type="entry name" value="Pepco"/>
    <property type="match status" value="1"/>
</dbReference>
<comment type="caution">
    <text evidence="3">The sequence shown here is derived from an EMBL/GenBank/DDBJ whole genome shotgun (WGS) entry which is preliminary data.</text>
</comment>
<evidence type="ECO:0000313" key="3">
    <source>
        <dbReference type="EMBL" id="MEU2266010.1"/>
    </source>
</evidence>
<reference evidence="3 4" key="1">
    <citation type="submission" date="2024-06" db="EMBL/GenBank/DDBJ databases">
        <title>The Natural Products Discovery Center: Release of the First 8490 Sequenced Strains for Exploring Actinobacteria Biosynthetic Diversity.</title>
        <authorList>
            <person name="Kalkreuter E."/>
            <person name="Kautsar S.A."/>
            <person name="Yang D."/>
            <person name="Bader C.D."/>
            <person name="Teijaro C.N."/>
            <person name="Fluegel L."/>
            <person name="Davis C.M."/>
            <person name="Simpson J.R."/>
            <person name="Lauterbach L."/>
            <person name="Steele A.D."/>
            <person name="Gui C."/>
            <person name="Meng S."/>
            <person name="Li G."/>
            <person name="Viehrig K."/>
            <person name="Ye F."/>
            <person name="Su P."/>
            <person name="Kiefer A.F."/>
            <person name="Nichols A."/>
            <person name="Cepeda A.J."/>
            <person name="Yan W."/>
            <person name="Fan B."/>
            <person name="Jiang Y."/>
            <person name="Adhikari A."/>
            <person name="Zheng C.-J."/>
            <person name="Schuster L."/>
            <person name="Cowan T.M."/>
            <person name="Smanski M.J."/>
            <person name="Chevrette M.G."/>
            <person name="De Carvalho L.P.S."/>
            <person name="Shen B."/>
        </authorList>
    </citation>
    <scope>NUCLEOTIDE SEQUENCE [LARGE SCALE GENOMIC DNA]</scope>
    <source>
        <strain evidence="3 4">NPDC019583</strain>
    </source>
</reference>
<feature type="compositionally biased region" description="Polar residues" evidence="1">
    <location>
        <begin position="1"/>
        <end position="11"/>
    </location>
</feature>
<sequence>MDPTSEPSANTALPFWVSYDEDTGDEGDTMGLFGRRDEEPRLRSVPLGPLRKNLAEAVDALQEIFGEATARGGTLPLREAHLSVQVTASGGVQFIGGAQAQRSHGIVLVFKQ</sequence>
<organism evidence="3 4">
    <name type="scientific">Streptomyces olindensis</name>
    <dbReference type="NCBI Taxonomy" id="358823"/>
    <lineage>
        <taxon>Bacteria</taxon>
        <taxon>Bacillati</taxon>
        <taxon>Actinomycetota</taxon>
        <taxon>Actinomycetes</taxon>
        <taxon>Kitasatosporales</taxon>
        <taxon>Streptomycetaceae</taxon>
        <taxon>Streptomyces</taxon>
    </lineage>
</organism>
<feature type="region of interest" description="Disordered" evidence="1">
    <location>
        <begin position="1"/>
        <end position="37"/>
    </location>
</feature>
<keyword evidence="4" id="KW-1185">Reference proteome</keyword>
<dbReference type="EMBL" id="JBEYBN010000006">
    <property type="protein sequence ID" value="MEU2266010.1"/>
    <property type="molecule type" value="Genomic_DNA"/>
</dbReference>
<evidence type="ECO:0000313" key="4">
    <source>
        <dbReference type="Proteomes" id="UP001550603"/>
    </source>
</evidence>
<dbReference type="RefSeq" id="WP_359785928.1">
    <property type="nucleotide sequence ID" value="NZ_JBEYBN010000006.1"/>
</dbReference>
<gene>
    <name evidence="3" type="ORF">ABZ568_06100</name>
</gene>
<feature type="compositionally biased region" description="Acidic residues" evidence="1">
    <location>
        <begin position="19"/>
        <end position="28"/>
    </location>
</feature>
<dbReference type="InterPro" id="IPR056947">
    <property type="entry name" value="Pepco_dom"/>
</dbReference>
<dbReference type="Proteomes" id="UP001550603">
    <property type="component" value="Unassembled WGS sequence"/>
</dbReference>
<feature type="domain" description="Pepco" evidence="2">
    <location>
        <begin position="35"/>
        <end position="111"/>
    </location>
</feature>
<protein>
    <recommendedName>
        <fullName evidence="2">Pepco domain-containing protein</fullName>
    </recommendedName>
</protein>
<evidence type="ECO:0000259" key="2">
    <source>
        <dbReference type="Pfam" id="PF24393"/>
    </source>
</evidence>